<dbReference type="GO" id="GO:0044038">
    <property type="term" value="P:cell wall macromolecule biosynthetic process"/>
    <property type="evidence" value="ECO:0007669"/>
    <property type="project" value="TreeGrafter"/>
</dbReference>
<proteinExistence type="predicted"/>
<feature type="transmembrane region" description="Helical" evidence="8">
    <location>
        <begin position="39"/>
        <end position="58"/>
    </location>
</feature>
<feature type="transmembrane region" description="Helical" evidence="8">
    <location>
        <begin position="162"/>
        <end position="180"/>
    </location>
</feature>
<feature type="transmembrane region" description="Helical" evidence="8">
    <location>
        <begin position="290"/>
        <end position="311"/>
    </location>
</feature>
<evidence type="ECO:0000256" key="2">
    <source>
        <dbReference type="ARBA" id="ARBA00022475"/>
    </source>
</evidence>
<keyword evidence="4 8" id="KW-0812">Transmembrane</keyword>
<evidence type="ECO:0000313" key="10">
    <source>
        <dbReference type="Proteomes" id="UP000466586"/>
    </source>
</evidence>
<evidence type="ECO:0000256" key="3">
    <source>
        <dbReference type="ARBA" id="ARBA00022679"/>
    </source>
</evidence>
<keyword evidence="10" id="KW-1185">Reference proteome</keyword>
<dbReference type="GO" id="GO:0009103">
    <property type="term" value="P:lipopolysaccharide biosynthetic process"/>
    <property type="evidence" value="ECO:0007669"/>
    <property type="project" value="TreeGrafter"/>
</dbReference>
<dbReference type="GO" id="GO:0071555">
    <property type="term" value="P:cell wall organization"/>
    <property type="evidence" value="ECO:0007669"/>
    <property type="project" value="TreeGrafter"/>
</dbReference>
<dbReference type="EMBL" id="WVHT01000005">
    <property type="protein sequence ID" value="MXV51714.1"/>
    <property type="molecule type" value="Genomic_DNA"/>
</dbReference>
<feature type="binding site" evidence="7">
    <location>
        <position position="129"/>
    </location>
    <ligand>
        <name>Mg(2+)</name>
        <dbReference type="ChEBI" id="CHEBI:18420"/>
    </ligand>
</feature>
<dbReference type="Proteomes" id="UP000466586">
    <property type="component" value="Unassembled WGS sequence"/>
</dbReference>
<reference evidence="9 10" key="1">
    <citation type="submission" date="2019-11" db="EMBL/GenBank/DDBJ databases">
        <title>Pedobacter sp. HMF7647 Genome sequencing and assembly.</title>
        <authorList>
            <person name="Kang H."/>
            <person name="Kim H."/>
            <person name="Joh K."/>
        </authorList>
    </citation>
    <scope>NUCLEOTIDE SEQUENCE [LARGE SCALE GENOMIC DNA]</scope>
    <source>
        <strain evidence="9 10">HMF7647</strain>
    </source>
</reference>
<feature type="transmembrane region" description="Helical" evidence="8">
    <location>
        <begin position="187"/>
        <end position="208"/>
    </location>
</feature>
<dbReference type="Pfam" id="PF00953">
    <property type="entry name" value="Glycos_transf_4"/>
    <property type="match status" value="1"/>
</dbReference>
<evidence type="ECO:0000256" key="1">
    <source>
        <dbReference type="ARBA" id="ARBA00004651"/>
    </source>
</evidence>
<keyword evidence="3 9" id="KW-0808">Transferase</keyword>
<dbReference type="RefSeq" id="WP_160844896.1">
    <property type="nucleotide sequence ID" value="NZ_WVHT01000005.1"/>
</dbReference>
<keyword evidence="2" id="KW-1003">Cell membrane</keyword>
<feature type="transmembrane region" description="Helical" evidence="8">
    <location>
        <begin position="111"/>
        <end position="131"/>
    </location>
</feature>
<feature type="transmembrane region" description="Helical" evidence="8">
    <location>
        <begin position="138"/>
        <end position="156"/>
    </location>
</feature>
<dbReference type="GO" id="GO:0046872">
    <property type="term" value="F:metal ion binding"/>
    <property type="evidence" value="ECO:0007669"/>
    <property type="project" value="UniProtKB-KW"/>
</dbReference>
<feature type="transmembrane region" description="Helical" evidence="8">
    <location>
        <begin position="262"/>
        <end position="284"/>
    </location>
</feature>
<evidence type="ECO:0000256" key="5">
    <source>
        <dbReference type="ARBA" id="ARBA00022989"/>
    </source>
</evidence>
<evidence type="ECO:0000256" key="8">
    <source>
        <dbReference type="SAM" id="Phobius"/>
    </source>
</evidence>
<feature type="transmembrane region" description="Helical" evidence="8">
    <location>
        <begin position="214"/>
        <end position="233"/>
    </location>
</feature>
<name>A0A7K1YAV4_9SPHI</name>
<accession>A0A7K1YAV4</accession>
<keyword evidence="5 8" id="KW-1133">Transmembrane helix</keyword>
<keyword evidence="7" id="KW-0479">Metal-binding</keyword>
<comment type="caution">
    <text evidence="9">The sequence shown here is derived from an EMBL/GenBank/DDBJ whole genome shotgun (WGS) entry which is preliminary data.</text>
</comment>
<dbReference type="GO" id="GO:0016780">
    <property type="term" value="F:phosphotransferase activity, for other substituted phosphate groups"/>
    <property type="evidence" value="ECO:0007669"/>
    <property type="project" value="InterPro"/>
</dbReference>
<dbReference type="PANTHER" id="PTHR22926:SF3">
    <property type="entry name" value="UNDECAPRENYL-PHOSPHATE ALPHA-N-ACETYLGLUCOSAMINYL 1-PHOSPHATE TRANSFERASE"/>
    <property type="match status" value="1"/>
</dbReference>
<dbReference type="GO" id="GO:0005886">
    <property type="term" value="C:plasma membrane"/>
    <property type="evidence" value="ECO:0007669"/>
    <property type="project" value="UniProtKB-SubCell"/>
</dbReference>
<protein>
    <submittedName>
        <fullName evidence="9">UDP-GlcNAc--UDP-phosphate GlcNAc-1-phosphate transferase</fullName>
    </submittedName>
</protein>
<keyword evidence="7" id="KW-0460">Magnesium</keyword>
<dbReference type="AlphaFoldDB" id="A0A7K1YAV4"/>
<evidence type="ECO:0000256" key="4">
    <source>
        <dbReference type="ARBA" id="ARBA00022692"/>
    </source>
</evidence>
<feature type="binding site" evidence="7">
    <location>
        <position position="190"/>
    </location>
    <ligand>
        <name>Mg(2+)</name>
        <dbReference type="ChEBI" id="CHEBI:18420"/>
    </ligand>
</feature>
<keyword evidence="6 8" id="KW-0472">Membrane</keyword>
<comment type="cofactor">
    <cofactor evidence="7">
        <name>Mg(2+)</name>
        <dbReference type="ChEBI" id="CHEBI:18420"/>
    </cofactor>
</comment>
<evidence type="ECO:0000313" key="9">
    <source>
        <dbReference type="EMBL" id="MXV51714.1"/>
    </source>
</evidence>
<dbReference type="CDD" id="cd06854">
    <property type="entry name" value="GT_WbpL_WbcO_like"/>
    <property type="match status" value="1"/>
</dbReference>
<sequence>MIYGIYLILFFILELAYFRIADRYNIIDKPNHRSSHTKLTIRGGGIIFPLAIILWFGISGFSYPYFALGLFLVSLVSFIDDFKELKPGIRTFIQFASVSLMLMQLPLSLAWYWYLPILVLVIATINAYNFMDGINGITGGYSLIALLSLLYINHYVAEFTDYQLIVLVILSVLVFNFFNFRRKAKCFAGDVGSVSVAFIIIFFTLQLITKTGNFLYILLLLVYGLDAVTTVLFRLSRNEKITEAHRSHFYQFLANSKRWPHLLVAALYSVMQLLVNCMVISLSLSNSNNIWLTVSVTVLSGIAFILIRITLEGKQILQKEVIKVK</sequence>
<feature type="transmembrane region" description="Helical" evidence="8">
    <location>
        <begin position="6"/>
        <end position="27"/>
    </location>
</feature>
<evidence type="ECO:0000256" key="7">
    <source>
        <dbReference type="PIRSR" id="PIRSR600715-1"/>
    </source>
</evidence>
<gene>
    <name evidence="9" type="ORF">GS399_12085</name>
</gene>
<evidence type="ECO:0000256" key="6">
    <source>
        <dbReference type="ARBA" id="ARBA00023136"/>
    </source>
</evidence>
<organism evidence="9 10">
    <name type="scientific">Hufsiella arboris</name>
    <dbReference type="NCBI Taxonomy" id="2695275"/>
    <lineage>
        <taxon>Bacteria</taxon>
        <taxon>Pseudomonadati</taxon>
        <taxon>Bacteroidota</taxon>
        <taxon>Sphingobacteriia</taxon>
        <taxon>Sphingobacteriales</taxon>
        <taxon>Sphingobacteriaceae</taxon>
        <taxon>Hufsiella</taxon>
    </lineage>
</organism>
<dbReference type="PANTHER" id="PTHR22926">
    <property type="entry name" value="PHOSPHO-N-ACETYLMURAMOYL-PENTAPEPTIDE-TRANSFERASE"/>
    <property type="match status" value="1"/>
</dbReference>
<dbReference type="InterPro" id="IPR000715">
    <property type="entry name" value="Glycosyl_transferase_4"/>
</dbReference>
<comment type="subcellular location">
    <subcellularLocation>
        <location evidence="1">Cell membrane</location>
        <topology evidence="1">Multi-pass membrane protein</topology>
    </subcellularLocation>
</comment>